<dbReference type="GO" id="GO:0050660">
    <property type="term" value="F:flavin adenine dinucleotide binding"/>
    <property type="evidence" value="ECO:0007669"/>
    <property type="project" value="InterPro"/>
</dbReference>
<keyword evidence="2" id="KW-0285">Flavoprotein</keyword>
<protein>
    <submittedName>
        <fullName evidence="5">Uncharacterized protein</fullName>
    </submittedName>
</protein>
<dbReference type="HOGENOM" id="CLU_006937_7_0_1"/>
<dbReference type="SUPFAM" id="SSF51905">
    <property type="entry name" value="FAD/NAD(P)-binding domain"/>
    <property type="match status" value="1"/>
</dbReference>
<dbReference type="OrthoDB" id="74360at2759"/>
<evidence type="ECO:0000256" key="3">
    <source>
        <dbReference type="ARBA" id="ARBA00022827"/>
    </source>
</evidence>
<dbReference type="PANTHER" id="PTHR42877">
    <property type="entry name" value="L-ORNITHINE N(5)-MONOOXYGENASE-RELATED"/>
    <property type="match status" value="1"/>
</dbReference>
<dbReference type="InterPro" id="IPR036188">
    <property type="entry name" value="FAD/NAD-bd_sf"/>
</dbReference>
<name>A0A067SK04_GALM3</name>
<accession>A0A067SK04</accession>
<dbReference type="GO" id="GO:0004499">
    <property type="term" value="F:N,N-dimethylaniline monooxygenase activity"/>
    <property type="evidence" value="ECO:0007669"/>
    <property type="project" value="InterPro"/>
</dbReference>
<dbReference type="PANTHER" id="PTHR42877:SF4">
    <property type="entry name" value="FAD_NAD(P)-BINDING DOMAIN-CONTAINING PROTEIN-RELATED"/>
    <property type="match status" value="1"/>
</dbReference>
<gene>
    <name evidence="5" type="ORF">GALMADRAFT_230037</name>
</gene>
<evidence type="ECO:0000313" key="6">
    <source>
        <dbReference type="Proteomes" id="UP000027222"/>
    </source>
</evidence>
<dbReference type="AlphaFoldDB" id="A0A067SK04"/>
<evidence type="ECO:0000256" key="1">
    <source>
        <dbReference type="ARBA" id="ARBA00010139"/>
    </source>
</evidence>
<dbReference type="InterPro" id="IPR020946">
    <property type="entry name" value="Flavin_mOase-like"/>
</dbReference>
<keyword evidence="3" id="KW-0274">FAD</keyword>
<evidence type="ECO:0000313" key="5">
    <source>
        <dbReference type="EMBL" id="KDR70342.1"/>
    </source>
</evidence>
<dbReference type="Proteomes" id="UP000027222">
    <property type="component" value="Unassembled WGS sequence"/>
</dbReference>
<evidence type="ECO:0000256" key="2">
    <source>
        <dbReference type="ARBA" id="ARBA00022630"/>
    </source>
</evidence>
<keyword evidence="4" id="KW-0560">Oxidoreductase</keyword>
<dbReference type="PRINTS" id="PR00368">
    <property type="entry name" value="FADPNR"/>
</dbReference>
<dbReference type="PRINTS" id="PR00469">
    <property type="entry name" value="PNDRDTASEII"/>
</dbReference>
<sequence>MGHPISLSQSHQETQPSVVIVGAGPGGLSSAIALKRQLGFSNFTVYEKGPSVGGTWRENTYPGCSSDVPMSFYSLSTDLSDWKESHGYQKDILEYWVHLAEKYDLYRHISFNCKVVSVEWDSAINQYKVVTEDSATKKLTRSTANVVISAIGILDSPRYAAIPGLELYKGYTFHSARWDHTVELNGRRVGVIGNGSSATQFVPRITEDPKVQVIHFCRSPNWFLPNLRKVYSSLKLFLLHNIPFMKRFHRWSVFLRLELAHMILFSNVVPRSILPLLLRSYVKYTAPKEYQQKLIPTFPPGCKRIIFDTGYLEALHRPNLDLNWDGIERIVEDGVVTKTGEHITLDVIIFATGFAADYYPLPIRGKTQTIQEYYEKAGGPKAYLGTVVPGFPNFFVVYGPNTATGHTSVIFTNEVQINYILQVITPILRGDVLSLEVDAAATDTYNDKIHYSLAKSVFSQCVSWYRVGGEGKVSSAFPKAGIVFWLWLRRPDWKHYSGVGLDLWLSRKIWSQRFRHWVLKSSIVLGAVLMGHYWRSASIDTNIIAMDVAIFLGGLLGVTFMF</sequence>
<reference evidence="6" key="1">
    <citation type="journal article" date="2014" name="Proc. Natl. Acad. Sci. U.S.A.">
        <title>Extensive sampling of basidiomycete genomes demonstrates inadequacy of the white-rot/brown-rot paradigm for wood decay fungi.</title>
        <authorList>
            <person name="Riley R."/>
            <person name="Salamov A.A."/>
            <person name="Brown D.W."/>
            <person name="Nagy L.G."/>
            <person name="Floudas D."/>
            <person name="Held B.W."/>
            <person name="Levasseur A."/>
            <person name="Lombard V."/>
            <person name="Morin E."/>
            <person name="Otillar R."/>
            <person name="Lindquist E.A."/>
            <person name="Sun H."/>
            <person name="LaButti K.M."/>
            <person name="Schmutz J."/>
            <person name="Jabbour D."/>
            <person name="Luo H."/>
            <person name="Baker S.E."/>
            <person name="Pisabarro A.G."/>
            <person name="Walton J.D."/>
            <person name="Blanchette R.A."/>
            <person name="Henrissat B."/>
            <person name="Martin F."/>
            <person name="Cullen D."/>
            <person name="Hibbett D.S."/>
            <person name="Grigoriev I.V."/>
        </authorList>
    </citation>
    <scope>NUCLEOTIDE SEQUENCE [LARGE SCALE GENOMIC DNA]</scope>
    <source>
        <strain evidence="6">CBS 339.88</strain>
    </source>
</reference>
<proteinExistence type="inferred from homology"/>
<comment type="similarity">
    <text evidence="1">Belongs to the FAD-binding monooxygenase family.</text>
</comment>
<dbReference type="InterPro" id="IPR051209">
    <property type="entry name" value="FAD-bind_Monooxygenase_sf"/>
</dbReference>
<evidence type="ECO:0000256" key="4">
    <source>
        <dbReference type="ARBA" id="ARBA00023002"/>
    </source>
</evidence>
<dbReference type="Pfam" id="PF00743">
    <property type="entry name" value="FMO-like"/>
    <property type="match status" value="1"/>
</dbReference>
<dbReference type="STRING" id="685588.A0A067SK04"/>
<dbReference type="GO" id="GO:0050661">
    <property type="term" value="F:NADP binding"/>
    <property type="evidence" value="ECO:0007669"/>
    <property type="project" value="InterPro"/>
</dbReference>
<dbReference type="EMBL" id="KL142397">
    <property type="protein sequence ID" value="KDR70342.1"/>
    <property type="molecule type" value="Genomic_DNA"/>
</dbReference>
<keyword evidence="6" id="KW-1185">Reference proteome</keyword>
<organism evidence="5 6">
    <name type="scientific">Galerina marginata (strain CBS 339.88)</name>
    <dbReference type="NCBI Taxonomy" id="685588"/>
    <lineage>
        <taxon>Eukaryota</taxon>
        <taxon>Fungi</taxon>
        <taxon>Dikarya</taxon>
        <taxon>Basidiomycota</taxon>
        <taxon>Agaricomycotina</taxon>
        <taxon>Agaricomycetes</taxon>
        <taxon>Agaricomycetidae</taxon>
        <taxon>Agaricales</taxon>
        <taxon>Agaricineae</taxon>
        <taxon>Strophariaceae</taxon>
        <taxon>Galerina</taxon>
    </lineage>
</organism>
<dbReference type="Gene3D" id="3.50.50.60">
    <property type="entry name" value="FAD/NAD(P)-binding domain"/>
    <property type="match status" value="2"/>
</dbReference>